<protein>
    <submittedName>
        <fullName evidence="2">Uncharacterized protein</fullName>
    </submittedName>
</protein>
<dbReference type="KEGG" id="csh:Closa_1385"/>
<evidence type="ECO:0000256" key="1">
    <source>
        <dbReference type="SAM" id="Coils"/>
    </source>
</evidence>
<gene>
    <name evidence="2" type="ordered locus">Closa_1385</name>
</gene>
<evidence type="ECO:0000313" key="3">
    <source>
        <dbReference type="Proteomes" id="UP000001662"/>
    </source>
</evidence>
<reference evidence="2" key="1">
    <citation type="submission" date="2010-07" db="EMBL/GenBank/DDBJ databases">
        <title>Complete sequence of Clostridium saccharolyticum WM1.</title>
        <authorList>
            <consortium name="US DOE Joint Genome Institute"/>
            <person name="Lucas S."/>
            <person name="Copeland A."/>
            <person name="Lapidus A."/>
            <person name="Cheng J.-F."/>
            <person name="Bruce D."/>
            <person name="Goodwin L."/>
            <person name="Pitluck S."/>
            <person name="Chertkov O."/>
            <person name="Detter J.C."/>
            <person name="Han C."/>
            <person name="Tapia R."/>
            <person name="Land M."/>
            <person name="Hauser L."/>
            <person name="Chang Y.-J."/>
            <person name="Jeffries C."/>
            <person name="Kyrpides N."/>
            <person name="Ivanova N."/>
            <person name="Mikhailova N."/>
            <person name="Mouttaki H."/>
            <person name="Lin L."/>
            <person name="Zhou J."/>
            <person name="Hemme C.L."/>
            <person name="Woyke T."/>
        </authorList>
    </citation>
    <scope>NUCLEOTIDE SEQUENCE [LARGE SCALE GENOMIC DNA]</scope>
    <source>
        <strain evidence="2">WM1</strain>
    </source>
</reference>
<keyword evidence="3" id="KW-1185">Reference proteome</keyword>
<feature type="coiled-coil region" evidence="1">
    <location>
        <begin position="37"/>
        <end position="64"/>
    </location>
</feature>
<dbReference type="RefSeq" id="WP_013272077.1">
    <property type="nucleotide sequence ID" value="NC_014376.1"/>
</dbReference>
<dbReference type="eggNOG" id="ENOG502ZPXP">
    <property type="taxonomic scope" value="Bacteria"/>
</dbReference>
<sequence length="313" mass="36090">MQKDEGIDRKIYYYDFTAFTEENLKNGVTEAEQEIVIKKAFQHIKKVNEKIEACKNDTERLQILKEIAFHTLVGDNIYIIVDDIPNKGNIKFRIVLCRSNALPYIEKNGKLSNMVSEVKGNFKVAEITHCVLFPDKMIMGAEFNFNGARPSSVVTYIPKVFPEITMITCSGKMRNDVFERLTENRGYSLFELGVRNTDEMKVLLRDQMGIFGAFFNNIDDFDTYEVVIKRRITQKKEGFKLPVSIEEIKNIVNENREDIKNFKVSQGAYKDCIDLLSDKLICKKVFAVTDSKVIDSNEMYATIVNYYNSVFGM</sequence>
<dbReference type="PaxDb" id="610130-Closa_1385"/>
<dbReference type="AlphaFoldDB" id="D9R911"/>
<evidence type="ECO:0000313" key="2">
    <source>
        <dbReference type="EMBL" id="ADL03986.1"/>
    </source>
</evidence>
<keyword evidence="1" id="KW-0175">Coiled coil</keyword>
<dbReference type="EMBL" id="CP002109">
    <property type="protein sequence ID" value="ADL03986.1"/>
    <property type="molecule type" value="Genomic_DNA"/>
</dbReference>
<dbReference type="Proteomes" id="UP000001662">
    <property type="component" value="Chromosome"/>
</dbReference>
<dbReference type="OrthoDB" id="2037287at2"/>
<name>D9R911_LACSW</name>
<organism evidence="2 3">
    <name type="scientific">Lacrimispora saccharolytica (strain ATCC 35040 / DSM 2544 / NRCC 2533 / WM1)</name>
    <name type="common">Clostridium saccharolyticum</name>
    <dbReference type="NCBI Taxonomy" id="610130"/>
    <lineage>
        <taxon>Bacteria</taxon>
        <taxon>Bacillati</taxon>
        <taxon>Bacillota</taxon>
        <taxon>Clostridia</taxon>
        <taxon>Lachnospirales</taxon>
        <taxon>Lachnospiraceae</taxon>
        <taxon>Lacrimispora</taxon>
    </lineage>
</organism>
<accession>D9R911</accession>
<proteinExistence type="predicted"/>
<dbReference type="STRING" id="610130.Closa_1385"/>
<dbReference type="HOGENOM" id="CLU_887691_0_0_9"/>